<feature type="domain" description="Helicase C-terminal" evidence="3">
    <location>
        <begin position="1"/>
        <end position="157"/>
    </location>
</feature>
<evidence type="ECO:0000259" key="3">
    <source>
        <dbReference type="PROSITE" id="PS51194"/>
    </source>
</evidence>
<evidence type="ECO:0000313" key="6">
    <source>
        <dbReference type="Proteomes" id="UP000092730"/>
    </source>
</evidence>
<evidence type="ECO:0000256" key="2">
    <source>
        <dbReference type="SAM" id="MobiDB-lite"/>
    </source>
</evidence>
<reference evidence="4" key="3">
    <citation type="submission" date="2014-01" db="EMBL/GenBank/DDBJ databases">
        <title>Evolution of pathogenesis and genome organization in the Tremellales.</title>
        <authorList>
            <person name="Cuomo C."/>
            <person name="Litvintseva A."/>
            <person name="Heitman J."/>
            <person name="Chen Y."/>
            <person name="Sun S."/>
            <person name="Springer D."/>
            <person name="Dromer F."/>
            <person name="Young S."/>
            <person name="Zeng Q."/>
            <person name="Chapman S."/>
            <person name="Gujja S."/>
            <person name="Saif S."/>
            <person name="Birren B."/>
        </authorList>
    </citation>
    <scope>NUCLEOTIDE SEQUENCE</scope>
    <source>
        <strain evidence="4">CBS 10118</strain>
    </source>
</reference>
<dbReference type="AlphaFoldDB" id="A0A1B9FZY2"/>
<name>A0A1B9FZY2_9TREE</name>
<dbReference type="InterPro" id="IPR027417">
    <property type="entry name" value="P-loop_NTPase"/>
</dbReference>
<keyword evidence="1" id="KW-0378">Hydrolase</keyword>
<dbReference type="GeneID" id="30210180"/>
<reference evidence="5" key="4">
    <citation type="submission" date="2024-02" db="EMBL/GenBank/DDBJ databases">
        <title>Comparative genomics of Cryptococcus and Kwoniella reveals pathogenesis evolution and contrasting modes of karyotype evolution via chromosome fusion or intercentromeric recombination.</title>
        <authorList>
            <person name="Coelho M.A."/>
            <person name="David-Palma M."/>
            <person name="Shea T."/>
            <person name="Bowers K."/>
            <person name="McGinley-Smith S."/>
            <person name="Mohammad A.W."/>
            <person name="Gnirke A."/>
            <person name="Yurkov A.M."/>
            <person name="Nowrousian M."/>
            <person name="Sun S."/>
            <person name="Cuomo C.A."/>
            <person name="Heitman J."/>
        </authorList>
    </citation>
    <scope>NUCLEOTIDE SEQUENCE</scope>
    <source>
        <strain evidence="5">CBS 10118</strain>
    </source>
</reference>
<dbReference type="InterPro" id="IPR001650">
    <property type="entry name" value="Helicase_C-like"/>
</dbReference>
<evidence type="ECO:0000256" key="1">
    <source>
        <dbReference type="ARBA" id="ARBA00022801"/>
    </source>
</evidence>
<dbReference type="Gene3D" id="3.40.50.300">
    <property type="entry name" value="P-loop containing nucleotide triphosphate hydrolases"/>
    <property type="match status" value="1"/>
</dbReference>
<dbReference type="SUPFAM" id="SSF52540">
    <property type="entry name" value="P-loop containing nucleoside triphosphate hydrolases"/>
    <property type="match status" value="1"/>
</dbReference>
<dbReference type="STRING" id="1296100.A0A1B9FZY2"/>
<dbReference type="OrthoDB" id="448448at2759"/>
<reference evidence="5" key="2">
    <citation type="submission" date="2013-07" db="EMBL/GenBank/DDBJ databases">
        <authorList>
            <consortium name="The Broad Institute Genome Sequencing Platform"/>
            <person name="Cuomo C."/>
            <person name="Litvintseva A."/>
            <person name="Chen Y."/>
            <person name="Heitman J."/>
            <person name="Sun S."/>
            <person name="Springer D."/>
            <person name="Dromer F."/>
            <person name="Young S.K."/>
            <person name="Zeng Q."/>
            <person name="Gargeya S."/>
            <person name="Fitzgerald M."/>
            <person name="Abouelleil A."/>
            <person name="Alvarado L."/>
            <person name="Berlin A.M."/>
            <person name="Chapman S.B."/>
            <person name="Dewar J."/>
            <person name="Goldberg J."/>
            <person name="Griggs A."/>
            <person name="Gujja S."/>
            <person name="Hansen M."/>
            <person name="Howarth C."/>
            <person name="Imamovic A."/>
            <person name="Larimer J."/>
            <person name="McCowan C."/>
            <person name="Murphy C."/>
            <person name="Pearson M."/>
            <person name="Priest M."/>
            <person name="Roberts A."/>
            <person name="Saif S."/>
            <person name="Shea T."/>
            <person name="Sykes S."/>
            <person name="Wortman J."/>
            <person name="Nusbaum C."/>
            <person name="Birren B."/>
        </authorList>
    </citation>
    <scope>NUCLEOTIDE SEQUENCE</scope>
    <source>
        <strain evidence="5">CBS 10118</strain>
    </source>
</reference>
<dbReference type="PROSITE" id="PS51194">
    <property type="entry name" value="HELICASE_CTER"/>
    <property type="match status" value="1"/>
</dbReference>
<proteinExistence type="predicted"/>
<feature type="compositionally biased region" description="Acidic residues" evidence="2">
    <location>
        <begin position="172"/>
        <end position="187"/>
    </location>
</feature>
<organism evidence="4">
    <name type="scientific">Kwoniella bestiolae CBS 10118</name>
    <dbReference type="NCBI Taxonomy" id="1296100"/>
    <lineage>
        <taxon>Eukaryota</taxon>
        <taxon>Fungi</taxon>
        <taxon>Dikarya</taxon>
        <taxon>Basidiomycota</taxon>
        <taxon>Agaricomycotina</taxon>
        <taxon>Tremellomycetes</taxon>
        <taxon>Tremellales</taxon>
        <taxon>Cryptococcaceae</taxon>
        <taxon>Kwoniella</taxon>
    </lineage>
</organism>
<keyword evidence="6" id="KW-1185">Reference proteome</keyword>
<dbReference type="CDD" id="cd18793">
    <property type="entry name" value="SF2_C_SNF"/>
    <property type="match status" value="1"/>
</dbReference>
<dbReference type="VEuPathDB" id="FungiDB:I302_05781"/>
<dbReference type="InterPro" id="IPR050496">
    <property type="entry name" value="SNF2_RAD54_helicase_repair"/>
</dbReference>
<dbReference type="Proteomes" id="UP000092730">
    <property type="component" value="Chromosome 5"/>
</dbReference>
<reference evidence="4" key="1">
    <citation type="submission" date="2013-07" db="EMBL/GenBank/DDBJ databases">
        <title>The Genome Sequence of Cryptococcus bestiolae CBS10118.</title>
        <authorList>
            <consortium name="The Broad Institute Genome Sequencing Platform"/>
            <person name="Cuomo C."/>
            <person name="Litvintseva A."/>
            <person name="Chen Y."/>
            <person name="Heitman J."/>
            <person name="Sun S."/>
            <person name="Springer D."/>
            <person name="Dromer F."/>
            <person name="Young S.K."/>
            <person name="Zeng Q."/>
            <person name="Gargeya S."/>
            <person name="Fitzgerald M."/>
            <person name="Abouelleil A."/>
            <person name="Alvarado L."/>
            <person name="Berlin A.M."/>
            <person name="Chapman S.B."/>
            <person name="Dewar J."/>
            <person name="Goldberg J."/>
            <person name="Griggs A."/>
            <person name="Gujja S."/>
            <person name="Hansen M."/>
            <person name="Howarth C."/>
            <person name="Imamovic A."/>
            <person name="Larimer J."/>
            <person name="McCowan C."/>
            <person name="Murphy C."/>
            <person name="Pearson M."/>
            <person name="Priest M."/>
            <person name="Roberts A."/>
            <person name="Saif S."/>
            <person name="Shea T."/>
            <person name="Sykes S."/>
            <person name="Wortman J."/>
            <person name="Nusbaum C."/>
            <person name="Birren B."/>
        </authorList>
    </citation>
    <scope>NUCLEOTIDE SEQUENCE [LARGE SCALE GENOMIC DNA]</scope>
    <source>
        <strain evidence="4">CBS 10118</strain>
    </source>
</reference>
<dbReference type="EMBL" id="CP144545">
    <property type="protein sequence ID" value="WVW84919.1"/>
    <property type="molecule type" value="Genomic_DNA"/>
</dbReference>
<dbReference type="SMART" id="SM00490">
    <property type="entry name" value="HELICc"/>
    <property type="match status" value="1"/>
</dbReference>
<dbReference type="PANTHER" id="PTHR45629">
    <property type="entry name" value="SNF2/RAD54 FAMILY MEMBER"/>
    <property type="match status" value="1"/>
</dbReference>
<protein>
    <recommendedName>
        <fullName evidence="3">Helicase C-terminal domain-containing protein</fullName>
    </recommendedName>
</protein>
<feature type="region of interest" description="Disordered" evidence="2">
    <location>
        <begin position="166"/>
        <end position="194"/>
    </location>
</feature>
<evidence type="ECO:0000313" key="4">
    <source>
        <dbReference type="EMBL" id="OCF24322.1"/>
    </source>
</evidence>
<dbReference type="Pfam" id="PF00271">
    <property type="entry name" value="Helicase_C"/>
    <property type="match status" value="1"/>
</dbReference>
<dbReference type="PANTHER" id="PTHR45629:SF7">
    <property type="entry name" value="DNA EXCISION REPAIR PROTEIN ERCC-6-RELATED"/>
    <property type="match status" value="1"/>
</dbReference>
<evidence type="ECO:0000313" key="5">
    <source>
        <dbReference type="EMBL" id="WVW84919.1"/>
    </source>
</evidence>
<dbReference type="EMBL" id="KI894022">
    <property type="protein sequence ID" value="OCF24322.1"/>
    <property type="molecule type" value="Genomic_DNA"/>
</dbReference>
<accession>A0A1B9FZY2</accession>
<sequence>MKWFRFFLDNQAHGKIVVFHHWKHTSKIAEKILKEKQYGDVYLKANMTIEDRVKFTERFNKDPQEKLCLLASIKIGGEGMSMVGASVCVFLDLMWNPAWHAQAMDRLHRQAQVKPVTIYMPMTRDTYEEEIWFRQNAKQTFLNLIYPNDPPGELELSHYPPELLQWLKDNPEPENDGNEDDEAEDDDYIGRDEI</sequence>
<gene>
    <name evidence="4" type="ORF">I302_05781</name>
    <name evidence="5" type="ORF">I302_106955</name>
</gene>
<dbReference type="KEGG" id="kbi:30210180"/>
<dbReference type="InterPro" id="IPR049730">
    <property type="entry name" value="SNF2/RAD54-like_C"/>
</dbReference>
<dbReference type="RefSeq" id="XP_019045392.1">
    <property type="nucleotide sequence ID" value="XM_019192395.1"/>
</dbReference>
<dbReference type="GO" id="GO:0016787">
    <property type="term" value="F:hydrolase activity"/>
    <property type="evidence" value="ECO:0007669"/>
    <property type="project" value="UniProtKB-KW"/>
</dbReference>